<sequence length="170" mass="18890">MAEPKSNDNDKQGGEENPYAVDKLISQARQLAADYWRATGKPLPGISAEIAENDAARLLDLELVGDREAGYDAVGRGRRVQIKCRTIFDESKSGHRLGQLKLDKDWDSVVLVLMDDSYEPTEIYEAGRDVITATIDEAAASKRSKRGPLSIARFKAIGRLVWTREEGRLD</sequence>
<protein>
    <recommendedName>
        <fullName evidence="1">DUF6998 domain-containing protein</fullName>
    </recommendedName>
</protein>
<dbReference type="InterPro" id="IPR054267">
    <property type="entry name" value="DUF6998"/>
</dbReference>
<name>A0A426QFW4_9GAMM</name>
<accession>A0A426QFW4</accession>
<dbReference type="Proteomes" id="UP000287798">
    <property type="component" value="Unassembled WGS sequence"/>
</dbReference>
<dbReference type="AlphaFoldDB" id="A0A426QFW4"/>
<evidence type="ECO:0000313" key="3">
    <source>
        <dbReference type="Proteomes" id="UP000287798"/>
    </source>
</evidence>
<dbReference type="Pfam" id="PF22522">
    <property type="entry name" value="DUF6998"/>
    <property type="match status" value="1"/>
</dbReference>
<organism evidence="2 3">
    <name type="scientific">Thiohalobacter thiocyanaticus</name>
    <dbReference type="NCBI Taxonomy" id="585455"/>
    <lineage>
        <taxon>Bacteria</taxon>
        <taxon>Pseudomonadati</taxon>
        <taxon>Pseudomonadota</taxon>
        <taxon>Gammaproteobacteria</taxon>
        <taxon>Thiohalobacterales</taxon>
        <taxon>Thiohalobacteraceae</taxon>
        <taxon>Thiohalobacter</taxon>
    </lineage>
</organism>
<evidence type="ECO:0000313" key="2">
    <source>
        <dbReference type="EMBL" id="RRQ20639.1"/>
    </source>
</evidence>
<proteinExistence type="predicted"/>
<feature type="domain" description="DUF6998" evidence="1">
    <location>
        <begin position="49"/>
        <end position="159"/>
    </location>
</feature>
<dbReference type="EMBL" id="QZMU01000001">
    <property type="protein sequence ID" value="RRQ20639.1"/>
    <property type="molecule type" value="Genomic_DNA"/>
</dbReference>
<gene>
    <name evidence="2" type="ORF">D6C00_00670</name>
</gene>
<dbReference type="OrthoDB" id="8420327at2"/>
<reference evidence="2 3" key="1">
    <citation type="journal article" date="2010" name="Int. J. Syst. Evol. Microbiol.">
        <title>Thiohalobacter thiocyanaticus gen. nov., sp. nov., a moderately halophilic, sulfur-oxidizing gammaproteobacterium from hypersaline lakes, that utilizes thiocyanate.</title>
        <authorList>
            <person name="Sorokin D.Y."/>
            <person name="Kovaleva O.L."/>
            <person name="Tourova T.P."/>
            <person name="Muyzer G."/>
        </authorList>
    </citation>
    <scope>NUCLEOTIDE SEQUENCE [LARGE SCALE GENOMIC DNA]</scope>
    <source>
        <strain evidence="2 3">Hrh1</strain>
    </source>
</reference>
<comment type="caution">
    <text evidence="2">The sequence shown here is derived from an EMBL/GenBank/DDBJ whole genome shotgun (WGS) entry which is preliminary data.</text>
</comment>
<evidence type="ECO:0000259" key="1">
    <source>
        <dbReference type="Pfam" id="PF22522"/>
    </source>
</evidence>
<dbReference type="RefSeq" id="WP_125179852.1">
    <property type="nucleotide sequence ID" value="NZ_QZMU01000001.1"/>
</dbReference>
<keyword evidence="3" id="KW-1185">Reference proteome</keyword>